<evidence type="ECO:0000313" key="7">
    <source>
        <dbReference type="EMBL" id="AZP23782.1"/>
    </source>
</evidence>
<accession>A0A3Q9C2Y3</accession>
<dbReference type="EMBL" id="CP034463">
    <property type="protein sequence ID" value="AZP23768.1"/>
    <property type="molecule type" value="Genomic_DNA"/>
</dbReference>
<name>A0A3Q9C2Y3_9ACTN</name>
<evidence type="ECO:0000313" key="3">
    <source>
        <dbReference type="EMBL" id="AZP23012.1"/>
    </source>
</evidence>
<evidence type="ECO:0000313" key="5">
    <source>
        <dbReference type="EMBL" id="AZP23759.1"/>
    </source>
</evidence>
<dbReference type="KEGG" id="saqu:EJC51_00395"/>
<keyword evidence="1" id="KW-0175">Coiled coil</keyword>
<dbReference type="KEGG" id="saqu:EJC51_46505"/>
<dbReference type="EMBL" id="CP034463">
    <property type="protein sequence ID" value="AZP23757.1"/>
    <property type="molecule type" value="Genomic_DNA"/>
</dbReference>
<dbReference type="KEGG" id="saqu:EJC51_46070"/>
<gene>
    <name evidence="2" type="ORF">EJC51_00295</name>
    <name evidence="3" type="ORF">EJC51_00395</name>
    <name evidence="4" type="ORF">EJC51_46070</name>
    <name evidence="5" type="ORF">EJC51_46170</name>
    <name evidence="6" type="ORF">EJC51_46505</name>
    <name evidence="7" type="ORF">EJC51_47150</name>
    <name evidence="8" type="ORF">EJC51_47250</name>
</gene>
<evidence type="ECO:0000313" key="6">
    <source>
        <dbReference type="EMBL" id="AZP23768.1"/>
    </source>
</evidence>
<dbReference type="EMBL" id="CP034463">
    <property type="protein sequence ID" value="AZP23012.1"/>
    <property type="molecule type" value="Genomic_DNA"/>
</dbReference>
<dbReference type="KEGG" id="saqu:EJC51_47150"/>
<proteinExistence type="predicted"/>
<dbReference type="Proteomes" id="UP000280197">
    <property type="component" value="Chromosome"/>
</dbReference>
<dbReference type="KEGG" id="saqu:EJC51_46170"/>
<evidence type="ECO:0000313" key="9">
    <source>
        <dbReference type="Proteomes" id="UP000280197"/>
    </source>
</evidence>
<dbReference type="EMBL" id="CP034463">
    <property type="protein sequence ID" value="AZP23782.1"/>
    <property type="molecule type" value="Genomic_DNA"/>
</dbReference>
<dbReference type="EMBL" id="CP034463">
    <property type="protein sequence ID" value="AZP23010.1"/>
    <property type="molecule type" value="Genomic_DNA"/>
</dbReference>
<dbReference type="EMBL" id="CP034463">
    <property type="protein sequence ID" value="AZP23759.1"/>
    <property type="molecule type" value="Genomic_DNA"/>
</dbReference>
<sequence length="134" mass="14829">MQEFLEQLEIREAAGRDLADRLRTQIAELTTQLAAAEKALERLRITRETILEIAPDLPGGLAPLPSAYRQILALFEDTADGLRPKDVCIALDTGTEPRHVEGVRAKLKRLVSRGILTEPEPGLFRLPQPTPSPD</sequence>
<evidence type="ECO:0000256" key="1">
    <source>
        <dbReference type="SAM" id="Coils"/>
    </source>
</evidence>
<evidence type="ECO:0000313" key="8">
    <source>
        <dbReference type="EMBL" id="AZP23784.1"/>
    </source>
</evidence>
<evidence type="ECO:0000313" key="2">
    <source>
        <dbReference type="EMBL" id="AZP23010.1"/>
    </source>
</evidence>
<dbReference type="RefSeq" id="WP_126276729.1">
    <property type="nucleotide sequence ID" value="NZ_CP034463.1"/>
</dbReference>
<dbReference type="EMBL" id="CP034463">
    <property type="protein sequence ID" value="AZP23784.1"/>
    <property type="molecule type" value="Genomic_DNA"/>
</dbReference>
<keyword evidence="9" id="KW-1185">Reference proteome</keyword>
<dbReference type="KEGG" id="saqu:EJC51_47250"/>
<dbReference type="KEGG" id="saqu:EJC51_00295"/>
<dbReference type="AlphaFoldDB" id="A0A3Q9C2Y3"/>
<organism evidence="3 9">
    <name type="scientific">Streptomyces aquilus</name>
    <dbReference type="NCBI Taxonomy" id="2548456"/>
    <lineage>
        <taxon>Bacteria</taxon>
        <taxon>Bacillati</taxon>
        <taxon>Actinomycetota</taxon>
        <taxon>Actinomycetes</taxon>
        <taxon>Kitasatosporales</taxon>
        <taxon>Streptomycetaceae</taxon>
        <taxon>Streptomyces</taxon>
    </lineage>
</organism>
<evidence type="ECO:0000313" key="4">
    <source>
        <dbReference type="EMBL" id="AZP23757.1"/>
    </source>
</evidence>
<protein>
    <submittedName>
        <fullName evidence="3">Uncharacterized protein</fullName>
    </submittedName>
</protein>
<feature type="coiled-coil region" evidence="1">
    <location>
        <begin position="19"/>
        <end position="46"/>
    </location>
</feature>
<reference evidence="3 9" key="1">
    <citation type="submission" date="2018-12" db="EMBL/GenBank/DDBJ databases">
        <authorList>
            <person name="Li K."/>
        </authorList>
    </citation>
    <scope>NUCLEOTIDE SEQUENCE [LARGE SCALE GENOMIC DNA]</scope>
    <source>
        <strain evidence="9">CR22</strain>
        <strain evidence="3">GGCR-6</strain>
    </source>
</reference>